<accession>A0AAX3AAY7</accession>
<evidence type="ECO:0000313" key="3">
    <source>
        <dbReference type="Proteomes" id="UP000830781"/>
    </source>
</evidence>
<name>A0AAX3AAY7_9RHOB</name>
<dbReference type="Pfam" id="PF09900">
    <property type="entry name" value="DUF2127"/>
    <property type="match status" value="1"/>
</dbReference>
<evidence type="ECO:0008006" key="4">
    <source>
        <dbReference type="Google" id="ProtNLM"/>
    </source>
</evidence>
<gene>
    <name evidence="2" type="ORF">DSM110277_01450</name>
</gene>
<keyword evidence="1" id="KW-0472">Membrane</keyword>
<dbReference type="RefSeq" id="WP_243249944.1">
    <property type="nucleotide sequence ID" value="NZ_CP084959.1"/>
</dbReference>
<proteinExistence type="predicted"/>
<feature type="transmembrane region" description="Helical" evidence="1">
    <location>
        <begin position="15"/>
        <end position="41"/>
    </location>
</feature>
<keyword evidence="1" id="KW-0812">Transmembrane</keyword>
<protein>
    <recommendedName>
        <fullName evidence="4">DUF2127 domain-containing protein</fullName>
    </recommendedName>
</protein>
<dbReference type="AlphaFoldDB" id="A0AAX3AAY7"/>
<keyword evidence="3" id="KW-1185">Reference proteome</keyword>
<feature type="transmembrane region" description="Helical" evidence="1">
    <location>
        <begin position="111"/>
        <end position="129"/>
    </location>
</feature>
<reference evidence="3" key="1">
    <citation type="journal article" date="2022" name="Microorganisms">
        <title>Beyond the ABCs#Discovery of Three New Plasmid Types in Rhodobacterales (RepQ, RepY, RepW).</title>
        <authorList>
            <person name="Freese H.M."/>
            <person name="Ringel V."/>
            <person name="Overmann J."/>
            <person name="Petersen J."/>
        </authorList>
    </citation>
    <scope>NUCLEOTIDE SEQUENCE [LARGE SCALE GENOMIC DNA]</scope>
    <source>
        <strain evidence="3">DSM 110277</strain>
    </source>
</reference>
<organism evidence="2 3">
    <name type="scientific">Sulfitobacter pontiacus</name>
    <dbReference type="NCBI Taxonomy" id="60137"/>
    <lineage>
        <taxon>Bacteria</taxon>
        <taxon>Pseudomonadati</taxon>
        <taxon>Pseudomonadota</taxon>
        <taxon>Alphaproteobacteria</taxon>
        <taxon>Rhodobacterales</taxon>
        <taxon>Roseobacteraceae</taxon>
        <taxon>Sulfitobacter</taxon>
    </lineage>
</organism>
<evidence type="ECO:0000313" key="2">
    <source>
        <dbReference type="EMBL" id="UOA23038.1"/>
    </source>
</evidence>
<dbReference type="Proteomes" id="UP000830781">
    <property type="component" value="Chromosome"/>
</dbReference>
<sequence>MILLDKRTEATSHQLFLLTVVAKGLLGLFQLATAAAIVFGATQQLPKFAEWVFKAELSQDPKDFLATKIMSLAGSIPQADLSFYTAYFTAHGALHIGVVAALLYGAKWADIAAIAILAAFVVYQVFEWFSIGGGMLVLLTVIDLVVIYLTVLEMRRKTYSNSD</sequence>
<dbReference type="InterPro" id="IPR021125">
    <property type="entry name" value="DUF2127"/>
</dbReference>
<dbReference type="EMBL" id="CP084959">
    <property type="protein sequence ID" value="UOA23038.1"/>
    <property type="molecule type" value="Genomic_DNA"/>
</dbReference>
<feature type="transmembrane region" description="Helical" evidence="1">
    <location>
        <begin position="135"/>
        <end position="152"/>
    </location>
</feature>
<feature type="transmembrane region" description="Helical" evidence="1">
    <location>
        <begin position="81"/>
        <end position="104"/>
    </location>
</feature>
<evidence type="ECO:0000256" key="1">
    <source>
        <dbReference type="SAM" id="Phobius"/>
    </source>
</evidence>
<keyword evidence="1" id="KW-1133">Transmembrane helix</keyword>